<dbReference type="OMA" id="GNYSRVW"/>
<keyword evidence="3" id="KW-1185">Reference proteome</keyword>
<dbReference type="EMBL" id="GG683778">
    <property type="protein sequence ID" value="EER01730.1"/>
    <property type="molecule type" value="Genomic_DNA"/>
</dbReference>
<evidence type="ECO:0000313" key="2">
    <source>
        <dbReference type="EMBL" id="EER01730.1"/>
    </source>
</evidence>
<protein>
    <submittedName>
        <fullName evidence="2">Uncharacterized protein</fullName>
    </submittedName>
</protein>
<keyword evidence="1" id="KW-1133">Transmembrane helix</keyword>
<dbReference type="OrthoDB" id="444646at2759"/>
<proteinExistence type="predicted"/>
<organism evidence="3">
    <name type="scientific">Perkinsus marinus (strain ATCC 50983 / TXsc)</name>
    <dbReference type="NCBI Taxonomy" id="423536"/>
    <lineage>
        <taxon>Eukaryota</taxon>
        <taxon>Sar</taxon>
        <taxon>Alveolata</taxon>
        <taxon>Perkinsozoa</taxon>
        <taxon>Perkinsea</taxon>
        <taxon>Perkinsida</taxon>
        <taxon>Perkinsidae</taxon>
        <taxon>Perkinsus</taxon>
    </lineage>
</organism>
<feature type="transmembrane region" description="Helical" evidence="1">
    <location>
        <begin position="61"/>
        <end position="80"/>
    </location>
</feature>
<keyword evidence="1" id="KW-0812">Transmembrane</keyword>
<accession>C5LNH9</accession>
<evidence type="ECO:0000256" key="1">
    <source>
        <dbReference type="SAM" id="Phobius"/>
    </source>
</evidence>
<dbReference type="InParanoid" id="C5LNH9"/>
<dbReference type="GeneID" id="9040305"/>
<dbReference type="Proteomes" id="UP000007800">
    <property type="component" value="Unassembled WGS sequence"/>
</dbReference>
<feature type="transmembrane region" description="Helical" evidence="1">
    <location>
        <begin position="86"/>
        <end position="110"/>
    </location>
</feature>
<feature type="transmembrane region" description="Helical" evidence="1">
    <location>
        <begin position="35"/>
        <end position="54"/>
    </location>
</feature>
<keyword evidence="1" id="KW-0472">Membrane</keyword>
<evidence type="ECO:0000313" key="3">
    <source>
        <dbReference type="Proteomes" id="UP000007800"/>
    </source>
</evidence>
<dbReference type="AlphaFoldDB" id="C5LNH9"/>
<name>C5LNH9_PERM5</name>
<gene>
    <name evidence="2" type="ORF">Pmar_PMAR008196</name>
</gene>
<dbReference type="RefSeq" id="XP_002769012.1">
    <property type="nucleotide sequence ID" value="XM_002768966.1"/>
</dbReference>
<feature type="transmembrane region" description="Helical" evidence="1">
    <location>
        <begin position="7"/>
        <end position="23"/>
    </location>
</feature>
<reference evidence="2 3" key="1">
    <citation type="submission" date="2008-07" db="EMBL/GenBank/DDBJ databases">
        <authorList>
            <person name="El-Sayed N."/>
            <person name="Caler E."/>
            <person name="Inman J."/>
            <person name="Amedeo P."/>
            <person name="Hass B."/>
            <person name="Wortman J."/>
        </authorList>
    </citation>
    <scope>NUCLEOTIDE SEQUENCE [LARGE SCALE GENOMIC DNA]</scope>
    <source>
        <strain evidence="3">ATCC 50983 / TXsc</strain>
    </source>
</reference>
<sequence length="319" mass="34530">MAIITTVSVWLGLGAGMLVHYIYNSASGGNYSRVWAAFVLYPYTILPALGMPAAKCKLSDFTLASFSTAFTYIPIGFYLVEPYTETWITGVSVTLGALSPCAVMLVLSLCNLTPSPGISITHKLPFAAADLFDLLTGYFISARDHRNAINAESADFIKVCGAAAGKRIPPRLSAIFWNMAGELLSLRDCLLFEDLQPGIVAYVWKPLAADFSILRSEVGIVLRKTARGVPEEANRDLPERIAHCEELMANVISDVSAKAADSSISSPSTAAIVQFYYAVGSILYISGLAEDYRLAAVAQNKEEERMRKEKKEVMAAGFG</sequence>